<gene>
    <name evidence="7" type="ORF">CH339_02155</name>
</gene>
<dbReference type="Gene3D" id="3.90.76.10">
    <property type="entry name" value="Dipeptide-binding Protein, Domain 1"/>
    <property type="match status" value="1"/>
</dbReference>
<comment type="similarity">
    <text evidence="2">Belongs to the bacterial solute-binding protein 5 family.</text>
</comment>
<evidence type="ECO:0000259" key="6">
    <source>
        <dbReference type="Pfam" id="PF00496"/>
    </source>
</evidence>
<comment type="subcellular location">
    <subcellularLocation>
        <location evidence="1">Periplasm</location>
    </subcellularLocation>
</comment>
<dbReference type="CDD" id="cd00995">
    <property type="entry name" value="PBP2_NikA_DppA_OppA_like"/>
    <property type="match status" value="1"/>
</dbReference>
<dbReference type="OrthoDB" id="9803988at2"/>
<dbReference type="Gene3D" id="3.10.105.10">
    <property type="entry name" value="Dipeptide-binding Protein, Domain 3"/>
    <property type="match status" value="1"/>
</dbReference>
<reference evidence="7 8" key="1">
    <citation type="submission" date="2017-07" db="EMBL/GenBank/DDBJ databases">
        <title>Draft Genome Sequences of Select Purple Nonsulfur Bacteria.</title>
        <authorList>
            <person name="Lasarre B."/>
            <person name="Mckinlay J.B."/>
        </authorList>
    </citation>
    <scope>NUCLEOTIDE SEQUENCE [LARGE SCALE GENOMIC DNA]</scope>
    <source>
        <strain evidence="7 8">DSM 11290</strain>
    </source>
</reference>
<protein>
    <submittedName>
        <fullName evidence="7">Peptide ABC transporter substrate-binding protein</fullName>
    </submittedName>
</protein>
<dbReference type="PANTHER" id="PTHR30290:SF9">
    <property type="entry name" value="OLIGOPEPTIDE-BINDING PROTEIN APPA"/>
    <property type="match status" value="1"/>
</dbReference>
<dbReference type="RefSeq" id="WP_111432630.1">
    <property type="nucleotide sequence ID" value="NZ_JACIGG010000006.1"/>
</dbReference>
<organism evidence="7 8">
    <name type="scientific">Rhodobium orientis</name>
    <dbReference type="NCBI Taxonomy" id="34017"/>
    <lineage>
        <taxon>Bacteria</taxon>
        <taxon>Pseudomonadati</taxon>
        <taxon>Pseudomonadota</taxon>
        <taxon>Alphaproteobacteria</taxon>
        <taxon>Hyphomicrobiales</taxon>
        <taxon>Rhodobiaceae</taxon>
        <taxon>Rhodobium</taxon>
    </lineage>
</organism>
<sequence length="515" mass="56487">MFRSALTRRTVLAGAAALGMTLSVGQTLAADEPQYGGTLNFATLGLDTADPHRHTGSIGVQQVYAEALTSIADDGSVKPWLAESFGVSDDGLTYTFKLRPDVTFHNGDTMTGADVMANFERIKANVTKGWLASAMKQVDGFAAPDATTFVVTMKKPYAAFLNLISEAWILSPKSPGWDATITTPIGTGPFKFGTWTPQVELIAPKNEDYWQAGLPYLDAVRFDLRGATSENALALRSGDLQVARVPGDALPELRADPDIDIQFLKDTTWYFWSFNNRAPNPPFDNVKVREAVAYALDKSAYMNFIAGEDGIVTNQMAIPGNFYYDEALGNADTHAEPDLEKAKAMLAEEGVVPEETTMKVVSWQEPYSEVAVQMLKKLGFKVEHDALDDLGTQKMLGEYKWDLAPMASGPRADIFLRFVRFMSDGPNPVLWGGVQDPELDAMITDAVTTVDADARREKYLKAWKRIMDRYYSVVVGHASNAFGVRSEVKGFETGFTWSPNRVDGGLAFTWLASGK</sequence>
<dbReference type="GO" id="GO:1904680">
    <property type="term" value="F:peptide transmembrane transporter activity"/>
    <property type="evidence" value="ECO:0007669"/>
    <property type="project" value="TreeGrafter"/>
</dbReference>
<dbReference type="GO" id="GO:0030288">
    <property type="term" value="C:outer membrane-bounded periplasmic space"/>
    <property type="evidence" value="ECO:0007669"/>
    <property type="project" value="UniProtKB-ARBA"/>
</dbReference>
<dbReference type="EMBL" id="NPEV01000002">
    <property type="protein sequence ID" value="RAI29840.1"/>
    <property type="molecule type" value="Genomic_DNA"/>
</dbReference>
<comment type="caution">
    <text evidence="7">The sequence shown here is derived from an EMBL/GenBank/DDBJ whole genome shotgun (WGS) entry which is preliminary data.</text>
</comment>
<evidence type="ECO:0000256" key="4">
    <source>
        <dbReference type="ARBA" id="ARBA00022729"/>
    </source>
</evidence>
<feature type="signal peptide" evidence="5">
    <location>
        <begin position="1"/>
        <end position="29"/>
    </location>
</feature>
<keyword evidence="4 5" id="KW-0732">Signal</keyword>
<feature type="chain" id="PRO_5016344559" evidence="5">
    <location>
        <begin position="30"/>
        <end position="515"/>
    </location>
</feature>
<dbReference type="SUPFAM" id="SSF53850">
    <property type="entry name" value="Periplasmic binding protein-like II"/>
    <property type="match status" value="1"/>
</dbReference>
<evidence type="ECO:0000313" key="7">
    <source>
        <dbReference type="EMBL" id="RAI29840.1"/>
    </source>
</evidence>
<dbReference type="InterPro" id="IPR000914">
    <property type="entry name" value="SBP_5_dom"/>
</dbReference>
<keyword evidence="3" id="KW-0813">Transport</keyword>
<dbReference type="GO" id="GO:0015833">
    <property type="term" value="P:peptide transport"/>
    <property type="evidence" value="ECO:0007669"/>
    <property type="project" value="TreeGrafter"/>
</dbReference>
<name>A0A327JTJ5_9HYPH</name>
<evidence type="ECO:0000313" key="8">
    <source>
        <dbReference type="Proteomes" id="UP000249299"/>
    </source>
</evidence>
<evidence type="ECO:0000256" key="3">
    <source>
        <dbReference type="ARBA" id="ARBA00022448"/>
    </source>
</evidence>
<dbReference type="PIRSF" id="PIRSF002741">
    <property type="entry name" value="MppA"/>
    <property type="match status" value="1"/>
</dbReference>
<evidence type="ECO:0000256" key="1">
    <source>
        <dbReference type="ARBA" id="ARBA00004418"/>
    </source>
</evidence>
<dbReference type="Pfam" id="PF00496">
    <property type="entry name" value="SBP_bac_5"/>
    <property type="match status" value="1"/>
</dbReference>
<evidence type="ECO:0000256" key="5">
    <source>
        <dbReference type="SAM" id="SignalP"/>
    </source>
</evidence>
<keyword evidence="8" id="KW-1185">Reference proteome</keyword>
<evidence type="ECO:0000256" key="2">
    <source>
        <dbReference type="ARBA" id="ARBA00005695"/>
    </source>
</evidence>
<dbReference type="Proteomes" id="UP000249299">
    <property type="component" value="Unassembled WGS sequence"/>
</dbReference>
<dbReference type="InterPro" id="IPR039424">
    <property type="entry name" value="SBP_5"/>
</dbReference>
<dbReference type="InterPro" id="IPR030678">
    <property type="entry name" value="Peptide/Ni-bd"/>
</dbReference>
<dbReference type="Gene3D" id="3.40.190.10">
    <property type="entry name" value="Periplasmic binding protein-like II"/>
    <property type="match status" value="1"/>
</dbReference>
<accession>A0A327JTJ5</accession>
<dbReference type="PANTHER" id="PTHR30290">
    <property type="entry name" value="PERIPLASMIC BINDING COMPONENT OF ABC TRANSPORTER"/>
    <property type="match status" value="1"/>
</dbReference>
<dbReference type="GO" id="GO:0043190">
    <property type="term" value="C:ATP-binding cassette (ABC) transporter complex"/>
    <property type="evidence" value="ECO:0007669"/>
    <property type="project" value="InterPro"/>
</dbReference>
<dbReference type="AlphaFoldDB" id="A0A327JTJ5"/>
<proteinExistence type="inferred from homology"/>
<feature type="domain" description="Solute-binding protein family 5" evidence="6">
    <location>
        <begin position="77"/>
        <end position="406"/>
    </location>
</feature>